<accession>B9K978</accession>
<keyword evidence="4 10" id="KW-0347">Helicase</keyword>
<dbReference type="PANTHER" id="PTHR11070">
    <property type="entry name" value="UVRD / RECB / PCRA DNA HELICASE FAMILY MEMBER"/>
    <property type="match status" value="1"/>
</dbReference>
<dbReference type="GO" id="GO:0005524">
    <property type="term" value="F:ATP binding"/>
    <property type="evidence" value="ECO:0007669"/>
    <property type="project" value="UniProtKB-UniRule"/>
</dbReference>
<dbReference type="InterPro" id="IPR013986">
    <property type="entry name" value="DExx_box_DNA_helicase_dom_sf"/>
</dbReference>
<dbReference type="GO" id="GO:0003677">
    <property type="term" value="F:DNA binding"/>
    <property type="evidence" value="ECO:0007669"/>
    <property type="project" value="InterPro"/>
</dbReference>
<dbReference type="GO" id="GO:0043138">
    <property type="term" value="F:3'-5' DNA helicase activity"/>
    <property type="evidence" value="ECO:0007669"/>
    <property type="project" value="UniProtKB-EC"/>
</dbReference>
<reference evidence="13 14" key="1">
    <citation type="journal article" date="2009" name="Biosci. Biotechnol. Biochem.">
        <title>WeGAS: a web-based microbial genome annotation system.</title>
        <authorList>
            <person name="Lee D."/>
            <person name="Seo H."/>
            <person name="Park C."/>
            <person name="Park K."/>
        </authorList>
    </citation>
    <scope>NUCLEOTIDE SEQUENCE [LARGE SCALE GENOMIC DNA]</scope>
    <source>
        <strain evidence="14">ATCC 49049 / DSM 4359 / NBRC 107923 / NS-E</strain>
    </source>
</reference>
<keyword evidence="2 10" id="KW-0547">Nucleotide-binding</keyword>
<evidence type="ECO:0000256" key="2">
    <source>
        <dbReference type="ARBA" id="ARBA00022741"/>
    </source>
</evidence>
<keyword evidence="5 10" id="KW-0067">ATP-binding</keyword>
<dbReference type="Pfam" id="PF13361">
    <property type="entry name" value="UvrD_C"/>
    <property type="match status" value="1"/>
</dbReference>
<dbReference type="InterPro" id="IPR014017">
    <property type="entry name" value="DNA_helicase_UvrD-like_C"/>
</dbReference>
<evidence type="ECO:0000313" key="13">
    <source>
        <dbReference type="EMBL" id="ACM23511.1"/>
    </source>
</evidence>
<evidence type="ECO:0000256" key="10">
    <source>
        <dbReference type="PROSITE-ProRule" id="PRU00560"/>
    </source>
</evidence>
<protein>
    <recommendedName>
        <fullName evidence="8">DNA 3'-5' helicase</fullName>
        <ecNumber evidence="8">5.6.2.4</ecNumber>
    </recommendedName>
</protein>
<keyword evidence="3 10" id="KW-0378">Hydrolase</keyword>
<dbReference type="Proteomes" id="UP000000445">
    <property type="component" value="Chromosome"/>
</dbReference>
<dbReference type="CDD" id="cd17932">
    <property type="entry name" value="DEXQc_UvrD"/>
    <property type="match status" value="1"/>
</dbReference>
<evidence type="ECO:0000313" key="14">
    <source>
        <dbReference type="Proteomes" id="UP000000445"/>
    </source>
</evidence>
<evidence type="ECO:0000256" key="9">
    <source>
        <dbReference type="ARBA" id="ARBA00048988"/>
    </source>
</evidence>
<dbReference type="STRING" id="309803.CTN_1335"/>
<dbReference type="AlphaFoldDB" id="B9K978"/>
<dbReference type="KEGG" id="tna:CTN_1335"/>
<evidence type="ECO:0000256" key="5">
    <source>
        <dbReference type="ARBA" id="ARBA00022840"/>
    </source>
</evidence>
<dbReference type="Gene3D" id="1.10.10.160">
    <property type="match status" value="1"/>
</dbReference>
<dbReference type="GO" id="GO:0005829">
    <property type="term" value="C:cytosol"/>
    <property type="evidence" value="ECO:0007669"/>
    <property type="project" value="TreeGrafter"/>
</dbReference>
<evidence type="ECO:0000256" key="8">
    <source>
        <dbReference type="ARBA" id="ARBA00034808"/>
    </source>
</evidence>
<sequence length="649" mass="76279">MMKEYRIKPKKTDLSFLEDLDEEQRKAVVESEGRCIVIAGPGSGKTRVITYKIAYLLANGVDPSRILLVTFTRAAAREMVERAKMVTGRELSEMLAGTFHHVCNYFLRKYAPYVGLDRNYSILDREDSESLMRHARSKFLERKGREERKNFPQPSVLMSIYSYMRNTLKSLRESIIVKNPKFLDFKEEIAEIFDLYEQEKRSQNVVDYEDLLFFVYRLFEEHREIRDREAERFLWVLVDEFQDTNYVQYRMIEHLSSRHGNVLAVGDDAQSIYSFRGARYENVEDFIKVPGTKIFKIQTNYRSTESIVKFINAMLPTRAVPKVLKPVRKDGMKPVVVKTWDRYEEARFVSQRILELFEEGFKPEEIAVLYRSHSHSLELQMELARSRIDFRVLSGPRFTESAHVKDVLSFLRIVQNPRDKSAWLRAAKLFYGIGDRTASKIADLASVYVEEGLDPFEELKKVNFSGEYARFMEILDHLKKMELPGEMIEYVLTSFYSEYLEARYPDFREREMDIERLVEIASRYTDLENFLTDLAVTEDVEIQREAFQKEGKVTLTTVHQAKGLEWRVVFVISVNPGDFPNYFAISEGNLDEEERIFYVAITRAKEQLYISYQVTGASYPYRGNRFIMRSGENFIDRIPPDLVEMWEVR</sequence>
<dbReference type="FunFam" id="1.10.486.10:FF:000026">
    <property type="entry name" value="DNA helicase"/>
    <property type="match status" value="1"/>
</dbReference>
<keyword evidence="6" id="KW-0413">Isomerase</keyword>
<dbReference type="InterPro" id="IPR014016">
    <property type="entry name" value="UvrD-like_ATP-bd"/>
</dbReference>
<evidence type="ECO:0000256" key="7">
    <source>
        <dbReference type="ARBA" id="ARBA00034617"/>
    </source>
</evidence>
<proteinExistence type="inferred from homology"/>
<dbReference type="SUPFAM" id="SSF52540">
    <property type="entry name" value="P-loop containing nucleoside triphosphate hydrolases"/>
    <property type="match status" value="1"/>
</dbReference>
<evidence type="ECO:0000256" key="3">
    <source>
        <dbReference type="ARBA" id="ARBA00022801"/>
    </source>
</evidence>
<dbReference type="InterPro" id="IPR027417">
    <property type="entry name" value="P-loop_NTPase"/>
</dbReference>
<dbReference type="Gene3D" id="3.40.50.300">
    <property type="entry name" value="P-loop containing nucleotide triphosphate hydrolases"/>
    <property type="match status" value="2"/>
</dbReference>
<dbReference type="Gene3D" id="1.10.486.10">
    <property type="entry name" value="PCRA, domain 4"/>
    <property type="match status" value="1"/>
</dbReference>
<gene>
    <name evidence="13" type="ordered locus">CTN_1335</name>
</gene>
<feature type="domain" description="UvrD-like helicase ATP-binding" evidence="11">
    <location>
        <begin position="18"/>
        <end position="304"/>
    </location>
</feature>
<evidence type="ECO:0000256" key="6">
    <source>
        <dbReference type="ARBA" id="ARBA00023235"/>
    </source>
</evidence>
<dbReference type="EMBL" id="CP000916">
    <property type="protein sequence ID" value="ACM23511.1"/>
    <property type="molecule type" value="Genomic_DNA"/>
</dbReference>
<dbReference type="eggNOG" id="COG0210">
    <property type="taxonomic scope" value="Bacteria"/>
</dbReference>
<evidence type="ECO:0000259" key="12">
    <source>
        <dbReference type="PROSITE" id="PS51217"/>
    </source>
</evidence>
<dbReference type="GO" id="GO:0016887">
    <property type="term" value="F:ATP hydrolysis activity"/>
    <property type="evidence" value="ECO:0007669"/>
    <property type="project" value="RHEA"/>
</dbReference>
<dbReference type="EC" id="5.6.2.4" evidence="8"/>
<evidence type="ECO:0000256" key="1">
    <source>
        <dbReference type="ARBA" id="ARBA00009922"/>
    </source>
</evidence>
<dbReference type="PANTHER" id="PTHR11070:SF3">
    <property type="entry name" value="DNA 3'-5' HELICASE"/>
    <property type="match status" value="1"/>
</dbReference>
<comment type="catalytic activity">
    <reaction evidence="9">
        <text>ATP + H2O = ADP + phosphate + H(+)</text>
        <dbReference type="Rhea" id="RHEA:13065"/>
        <dbReference type="ChEBI" id="CHEBI:15377"/>
        <dbReference type="ChEBI" id="CHEBI:15378"/>
        <dbReference type="ChEBI" id="CHEBI:30616"/>
        <dbReference type="ChEBI" id="CHEBI:43474"/>
        <dbReference type="ChEBI" id="CHEBI:456216"/>
        <dbReference type="EC" id="5.6.2.4"/>
    </reaction>
</comment>
<dbReference type="PROSITE" id="PS51198">
    <property type="entry name" value="UVRD_HELICASE_ATP_BIND"/>
    <property type="match status" value="1"/>
</dbReference>
<evidence type="ECO:0000259" key="11">
    <source>
        <dbReference type="PROSITE" id="PS51198"/>
    </source>
</evidence>
<organism evidence="13 14">
    <name type="scientific">Thermotoga neapolitana (strain ATCC 49049 / DSM 4359 / NBRC 107923 / NS-E)</name>
    <dbReference type="NCBI Taxonomy" id="309803"/>
    <lineage>
        <taxon>Bacteria</taxon>
        <taxon>Thermotogati</taxon>
        <taxon>Thermotogota</taxon>
        <taxon>Thermotogae</taxon>
        <taxon>Thermotogales</taxon>
        <taxon>Thermotogaceae</taxon>
        <taxon>Thermotoga</taxon>
    </lineage>
</organism>
<evidence type="ECO:0000256" key="4">
    <source>
        <dbReference type="ARBA" id="ARBA00022806"/>
    </source>
</evidence>
<dbReference type="PROSITE" id="PS51217">
    <property type="entry name" value="UVRD_HELICASE_CTER"/>
    <property type="match status" value="1"/>
</dbReference>
<dbReference type="Pfam" id="PF00580">
    <property type="entry name" value="UvrD-helicase"/>
    <property type="match status" value="1"/>
</dbReference>
<comment type="catalytic activity">
    <reaction evidence="7">
        <text>Couples ATP hydrolysis with the unwinding of duplex DNA by translocating in the 3'-5' direction.</text>
        <dbReference type="EC" id="5.6.2.4"/>
    </reaction>
</comment>
<dbReference type="GO" id="GO:0000725">
    <property type="term" value="P:recombinational repair"/>
    <property type="evidence" value="ECO:0007669"/>
    <property type="project" value="TreeGrafter"/>
</dbReference>
<dbReference type="HOGENOM" id="CLU_004585_5_10_0"/>
<name>B9K978_THENN</name>
<feature type="domain" description="UvrD-like helicase C-terminal" evidence="12">
    <location>
        <begin position="303"/>
        <end position="563"/>
    </location>
</feature>
<dbReference type="InterPro" id="IPR000212">
    <property type="entry name" value="DNA_helicase_UvrD/REP"/>
</dbReference>
<comment type="similarity">
    <text evidence="1">Belongs to the helicase family. UvrD subfamily.</text>
</comment>
<keyword evidence="14" id="KW-1185">Reference proteome</keyword>
<feature type="binding site" evidence="10">
    <location>
        <begin position="39"/>
        <end position="46"/>
    </location>
    <ligand>
        <name>ATP</name>
        <dbReference type="ChEBI" id="CHEBI:30616"/>
    </ligand>
</feature>